<name>G3XSH3_ASPNA</name>
<feature type="transmembrane region" description="Helical" evidence="7">
    <location>
        <begin position="388"/>
        <end position="409"/>
    </location>
</feature>
<gene>
    <name evidence="9" type="ORF">ASPNIDRAFT_35381</name>
</gene>
<dbReference type="PANTHER" id="PTHR43791">
    <property type="entry name" value="PERMEASE-RELATED"/>
    <property type="match status" value="1"/>
</dbReference>
<dbReference type="GO" id="GO:0022857">
    <property type="term" value="F:transmembrane transporter activity"/>
    <property type="evidence" value="ECO:0007669"/>
    <property type="project" value="InterPro"/>
</dbReference>
<feature type="domain" description="Major facilitator superfamily (MFS) profile" evidence="8">
    <location>
        <begin position="32"/>
        <end position="448"/>
    </location>
</feature>
<dbReference type="FunFam" id="1.20.1250.20:FF:000057">
    <property type="entry name" value="MFS general substrate transporter"/>
    <property type="match status" value="1"/>
</dbReference>
<keyword evidence="5 7" id="KW-1133">Transmembrane helix</keyword>
<dbReference type="FunFam" id="1.20.1250.20:FF:000013">
    <property type="entry name" value="MFS general substrate transporter"/>
    <property type="match status" value="1"/>
</dbReference>
<evidence type="ECO:0000256" key="6">
    <source>
        <dbReference type="ARBA" id="ARBA00023136"/>
    </source>
</evidence>
<feature type="transmembrane region" description="Helical" evidence="7">
    <location>
        <begin position="99"/>
        <end position="120"/>
    </location>
</feature>
<dbReference type="InterPro" id="IPR011701">
    <property type="entry name" value="MFS"/>
</dbReference>
<comment type="similarity">
    <text evidence="2">Belongs to the major facilitator superfamily.</text>
</comment>
<evidence type="ECO:0000256" key="5">
    <source>
        <dbReference type="ARBA" id="ARBA00022989"/>
    </source>
</evidence>
<evidence type="ECO:0000256" key="4">
    <source>
        <dbReference type="ARBA" id="ARBA00022692"/>
    </source>
</evidence>
<dbReference type="EMBL" id="ACJE01000004">
    <property type="protein sequence ID" value="EHA27194.1"/>
    <property type="molecule type" value="Genomic_DNA"/>
</dbReference>
<evidence type="ECO:0000259" key="8">
    <source>
        <dbReference type="PROSITE" id="PS50850"/>
    </source>
</evidence>
<dbReference type="AlphaFoldDB" id="G3XSH3"/>
<dbReference type="GO" id="GO:0016020">
    <property type="term" value="C:membrane"/>
    <property type="evidence" value="ECO:0007669"/>
    <property type="project" value="UniProtKB-SubCell"/>
</dbReference>
<accession>G3XSH3</accession>
<dbReference type="SUPFAM" id="SSF103473">
    <property type="entry name" value="MFS general substrate transporter"/>
    <property type="match status" value="1"/>
</dbReference>
<dbReference type="OrthoDB" id="2250022at2759"/>
<dbReference type="Gene3D" id="1.20.1250.20">
    <property type="entry name" value="MFS general substrate transporter like domains"/>
    <property type="match status" value="2"/>
</dbReference>
<evidence type="ECO:0000256" key="7">
    <source>
        <dbReference type="SAM" id="Phobius"/>
    </source>
</evidence>
<feature type="transmembrane region" description="Helical" evidence="7">
    <location>
        <begin position="421"/>
        <end position="442"/>
    </location>
</feature>
<dbReference type="Pfam" id="PF07690">
    <property type="entry name" value="MFS_1"/>
    <property type="match status" value="1"/>
</dbReference>
<dbReference type="HOGENOM" id="CLU_001265_0_6_1"/>
<keyword evidence="6 7" id="KW-0472">Membrane</keyword>
<evidence type="ECO:0000256" key="1">
    <source>
        <dbReference type="ARBA" id="ARBA00004141"/>
    </source>
</evidence>
<dbReference type="Proteomes" id="UP000009038">
    <property type="component" value="Unassembled WGS sequence"/>
</dbReference>
<dbReference type="InterPro" id="IPR020846">
    <property type="entry name" value="MFS_dom"/>
</dbReference>
<keyword evidence="4 7" id="KW-0812">Transmembrane</keyword>
<evidence type="ECO:0000256" key="3">
    <source>
        <dbReference type="ARBA" id="ARBA00022448"/>
    </source>
</evidence>
<comment type="subcellular location">
    <subcellularLocation>
        <location evidence="1">Membrane</location>
        <topology evidence="1">Multi-pass membrane protein</topology>
    </subcellularLocation>
</comment>
<comment type="caution">
    <text evidence="9">The sequence shown here is derived from an EMBL/GenBank/DDBJ whole genome shotgun (WGS) entry which is preliminary data.</text>
</comment>
<evidence type="ECO:0000313" key="9">
    <source>
        <dbReference type="EMBL" id="EHA27194.1"/>
    </source>
</evidence>
<evidence type="ECO:0000256" key="2">
    <source>
        <dbReference type="ARBA" id="ARBA00008335"/>
    </source>
</evidence>
<feature type="transmembrane region" description="Helical" evidence="7">
    <location>
        <begin position="126"/>
        <end position="146"/>
    </location>
</feature>
<feature type="transmembrane region" description="Helical" evidence="7">
    <location>
        <begin position="297"/>
        <end position="316"/>
    </location>
</feature>
<reference evidence="9 10" key="1">
    <citation type="journal article" date="2011" name="Genome Res.">
        <title>Comparative genomics of citric-acid-producing Aspergillus niger ATCC 1015 versus enzyme-producing CBS 513.88.</title>
        <authorList>
            <person name="Andersen M.R."/>
            <person name="Salazar M.P."/>
            <person name="Schaap P.J."/>
            <person name="van de Vondervoort P.J."/>
            <person name="Culley D."/>
            <person name="Thykaer J."/>
            <person name="Frisvad J.C."/>
            <person name="Nielsen K.F."/>
            <person name="Albang R."/>
            <person name="Albermann K."/>
            <person name="Berka R.M."/>
            <person name="Braus G.H."/>
            <person name="Braus-Stromeyer S.A."/>
            <person name="Corrochano L.M."/>
            <person name="Dai Z."/>
            <person name="van Dijck P.W."/>
            <person name="Hofmann G."/>
            <person name="Lasure L.L."/>
            <person name="Magnuson J.K."/>
            <person name="Menke H."/>
            <person name="Meijer M."/>
            <person name="Meijer S.L."/>
            <person name="Nielsen J.B."/>
            <person name="Nielsen M.L."/>
            <person name="van Ooyen A.J."/>
            <person name="Pel H.J."/>
            <person name="Poulsen L."/>
            <person name="Samson R.A."/>
            <person name="Stam H."/>
            <person name="Tsang A."/>
            <person name="van den Brink J.M."/>
            <person name="Atkins A."/>
            <person name="Aerts A."/>
            <person name="Shapiro H."/>
            <person name="Pangilinan J."/>
            <person name="Salamov A."/>
            <person name="Lou Y."/>
            <person name="Lindquist E."/>
            <person name="Lucas S."/>
            <person name="Grimwood J."/>
            <person name="Grigoriev I.V."/>
            <person name="Kubicek C.P."/>
            <person name="Martinez D."/>
            <person name="van Peij N.N."/>
            <person name="Roubos J.A."/>
            <person name="Nielsen J."/>
            <person name="Baker S.E."/>
        </authorList>
    </citation>
    <scope>NUCLEOTIDE SEQUENCE [LARGE SCALE GENOMIC DNA]</scope>
    <source>
        <strain evidence="10">ATCC 1015 / CBS 113.46 / FGSC A1144 / LSHB Ac4 / NCTC 3858a / NRRL 328 / USDA 3528.7</strain>
    </source>
</reference>
<feature type="transmembrane region" description="Helical" evidence="7">
    <location>
        <begin position="28"/>
        <end position="45"/>
    </location>
</feature>
<dbReference type="InterPro" id="IPR036259">
    <property type="entry name" value="MFS_trans_sf"/>
</dbReference>
<feature type="transmembrane region" description="Helical" evidence="7">
    <location>
        <begin position="158"/>
        <end position="180"/>
    </location>
</feature>
<proteinExistence type="inferred from homology"/>
<feature type="transmembrane region" description="Helical" evidence="7">
    <location>
        <begin position="328"/>
        <end position="346"/>
    </location>
</feature>
<feature type="transmembrane region" description="Helical" evidence="7">
    <location>
        <begin position="192"/>
        <end position="214"/>
    </location>
</feature>
<keyword evidence="3" id="KW-0813">Transport</keyword>
<dbReference type="PANTHER" id="PTHR43791:SF20">
    <property type="entry name" value="TRANSPORTER, PUTATIVE (AFU_ORTHOLOGUE AFUA_3G14670)-RELATED"/>
    <property type="match status" value="1"/>
</dbReference>
<dbReference type="PROSITE" id="PS50850">
    <property type="entry name" value="MFS"/>
    <property type="match status" value="1"/>
</dbReference>
<organism evidence="9 10">
    <name type="scientific">Aspergillus niger (strain ATCC 1015 / CBS 113.46 / FGSC A1144 / LSHB Ac4 / NCTC 3858a / NRRL 328 / USDA 3528.7)</name>
    <dbReference type="NCBI Taxonomy" id="380704"/>
    <lineage>
        <taxon>Eukaryota</taxon>
        <taxon>Fungi</taxon>
        <taxon>Dikarya</taxon>
        <taxon>Ascomycota</taxon>
        <taxon>Pezizomycotina</taxon>
        <taxon>Eurotiomycetes</taxon>
        <taxon>Eurotiomycetidae</taxon>
        <taxon>Eurotiales</taxon>
        <taxon>Aspergillaceae</taxon>
        <taxon>Aspergillus</taxon>
        <taxon>Aspergillus subgen. Circumdati</taxon>
    </lineage>
</organism>
<protein>
    <recommendedName>
        <fullName evidence="8">Major facilitator superfamily (MFS) profile domain-containing protein</fullName>
    </recommendedName>
</protein>
<sequence length="465" mass="51059">MAEVDTKASSRHVESTGKPLDVTVVRKIDLHLISSLFLLFIFNILDRSNIANARLGGLQEDLGLSDTQYQTAVAIMFVGYLLGQVPSNILLTRLKPSRYIPAAIFIWGGISICMAAAHNFAGIMCVRIFLGFAESPFFPGALLLISSWYKPSEIAVRVAVVYCGNTIANGFGSMFAAGVMSGLNGKGGLEGWRWLFIIEGAGTMVAGLLAVALLPDFPRSGQRKWLSEQEQRFAEWRLARAANDEVDENGSIREGLRDAFLDPKAWMLILIQVCQLTSQSWTYFFPTIVKTLGFSNIITLLITAPVYVFGFITALGNSFIANRTSQRAVLIAWPLIVDIVGNVMVISSRATAVRYIGMFLMCAGSYSAFNVVQAWIASTIPRTRTKRAIVYALVNLFGNSSNIYGSYFFPTSDSPQYRPGGITLSAFAAAGIVLTGLLALYLHTLNVKAQRAEDEDGQIRYKYIW</sequence>
<evidence type="ECO:0000313" key="10">
    <source>
        <dbReference type="Proteomes" id="UP000009038"/>
    </source>
</evidence>